<name>A0AAD7MCT3_9AGAR</name>
<evidence type="ECO:0000313" key="2">
    <source>
        <dbReference type="EMBL" id="KAJ7711068.1"/>
    </source>
</evidence>
<dbReference type="EMBL" id="JARKIB010000406">
    <property type="protein sequence ID" value="KAJ7711068.1"/>
    <property type="molecule type" value="Genomic_DNA"/>
</dbReference>
<proteinExistence type="predicted"/>
<dbReference type="Proteomes" id="UP001215598">
    <property type="component" value="Unassembled WGS sequence"/>
</dbReference>
<feature type="region of interest" description="Disordered" evidence="1">
    <location>
        <begin position="145"/>
        <end position="212"/>
    </location>
</feature>
<accession>A0AAD7MCT3</accession>
<feature type="compositionally biased region" description="Polar residues" evidence="1">
    <location>
        <begin position="7"/>
        <end position="23"/>
    </location>
</feature>
<feature type="compositionally biased region" description="Basic and acidic residues" evidence="1">
    <location>
        <begin position="169"/>
        <end position="196"/>
    </location>
</feature>
<organism evidence="2 3">
    <name type="scientific">Mycena metata</name>
    <dbReference type="NCBI Taxonomy" id="1033252"/>
    <lineage>
        <taxon>Eukaryota</taxon>
        <taxon>Fungi</taxon>
        <taxon>Dikarya</taxon>
        <taxon>Basidiomycota</taxon>
        <taxon>Agaricomycotina</taxon>
        <taxon>Agaricomycetes</taxon>
        <taxon>Agaricomycetidae</taxon>
        <taxon>Agaricales</taxon>
        <taxon>Marasmiineae</taxon>
        <taxon>Mycenaceae</taxon>
        <taxon>Mycena</taxon>
    </lineage>
</organism>
<keyword evidence="3" id="KW-1185">Reference proteome</keyword>
<gene>
    <name evidence="2" type="ORF">B0H16DRAFT_1703629</name>
</gene>
<comment type="caution">
    <text evidence="2">The sequence shown here is derived from an EMBL/GenBank/DDBJ whole genome shotgun (WGS) entry which is preliminary data.</text>
</comment>
<dbReference type="AlphaFoldDB" id="A0AAD7MCT3"/>
<protein>
    <submittedName>
        <fullName evidence="2">Uncharacterized protein</fullName>
    </submittedName>
</protein>
<feature type="compositionally biased region" description="Acidic residues" evidence="1">
    <location>
        <begin position="260"/>
        <end position="269"/>
    </location>
</feature>
<feature type="region of interest" description="Disordered" evidence="1">
    <location>
        <begin position="260"/>
        <end position="280"/>
    </location>
</feature>
<feature type="region of interest" description="Disordered" evidence="1">
    <location>
        <begin position="1"/>
        <end position="23"/>
    </location>
</feature>
<evidence type="ECO:0000313" key="3">
    <source>
        <dbReference type="Proteomes" id="UP001215598"/>
    </source>
</evidence>
<reference evidence="2" key="1">
    <citation type="submission" date="2023-03" db="EMBL/GenBank/DDBJ databases">
        <title>Massive genome expansion in bonnet fungi (Mycena s.s.) driven by repeated elements and novel gene families across ecological guilds.</title>
        <authorList>
            <consortium name="Lawrence Berkeley National Laboratory"/>
            <person name="Harder C.B."/>
            <person name="Miyauchi S."/>
            <person name="Viragh M."/>
            <person name="Kuo A."/>
            <person name="Thoen E."/>
            <person name="Andreopoulos B."/>
            <person name="Lu D."/>
            <person name="Skrede I."/>
            <person name="Drula E."/>
            <person name="Henrissat B."/>
            <person name="Morin E."/>
            <person name="Kohler A."/>
            <person name="Barry K."/>
            <person name="LaButti K."/>
            <person name="Morin E."/>
            <person name="Salamov A."/>
            <person name="Lipzen A."/>
            <person name="Mereny Z."/>
            <person name="Hegedus B."/>
            <person name="Baldrian P."/>
            <person name="Stursova M."/>
            <person name="Weitz H."/>
            <person name="Taylor A."/>
            <person name="Grigoriev I.V."/>
            <person name="Nagy L.G."/>
            <person name="Martin F."/>
            <person name="Kauserud H."/>
        </authorList>
    </citation>
    <scope>NUCLEOTIDE SEQUENCE</scope>
    <source>
        <strain evidence="2">CBHHK182m</strain>
    </source>
</reference>
<sequence length="337" mass="37853">MALLPSCSGSLRDSGHLRSSVTSPDLWSHLRSSRSAIPTTAVQLRVVSCFLDMPPVRSGSFFLADRSGPSHTDLKDAGRRMVEMPAPFVMKSQFMSILPEWIGKELRLHQGLSVEFSDYEVLRSHARQVWEIDLALKEERAESGRYCSQDHAPHAPHASPIQHPRNSLRRNDHGQPSSSRDKPDAREGCDAPRPRDASGGLRTSSGKAPKKKGCFSCSGTDHFARDKVCPNYSENREHRPRVAAQRVIKSYSDEDDYLASASEESEGAAESDYSNDPKAAPDLDELIALTEENDEEVRVVAMRGHPHVVRYFTMRVCYIRAIQSFNFSHYRFWSHSN</sequence>
<evidence type="ECO:0000256" key="1">
    <source>
        <dbReference type="SAM" id="MobiDB-lite"/>
    </source>
</evidence>